<dbReference type="InterPro" id="IPR017938">
    <property type="entry name" value="Riboflavin_synthase-like_b-brl"/>
</dbReference>
<evidence type="ECO:0000256" key="4">
    <source>
        <dbReference type="ARBA" id="ARBA00022723"/>
    </source>
</evidence>
<keyword evidence="4" id="KW-0479">Metal-binding</keyword>
<feature type="domain" description="2Fe-2S ferredoxin-type" evidence="10">
    <location>
        <begin position="516"/>
        <end position="598"/>
    </location>
</feature>
<comment type="similarity">
    <text evidence="9">In the N-terminal section; belongs to the FAD-binding oxidoreductase type 6 family.</text>
</comment>
<sequence length="598" mass="66021">MAVITQLNIYPLKSAAGISSNEAFVTREGILGDRRYMLAKPDGRFVTARTHPRLQSIQVTIVAGGLDLRYGDGALAVRHSVFLQQPITTTVWDDDFIALSTHPEYDAWFSQILGEPLQLVWLGEHSQRYRKSLNTAVSFADGYPLLLISEASLGDLNLRADAQLQMSQFRTNIVVADSRAFEEDGWRHIRIGEVEFLVAKPCSRCVMTTIEPGTEHFNAIKEPLATLLRYRRAADGEVYFGQNLIALNEGHIRLDDEVEVLEYAAAAMYPDTAPKRRALVCVGREALTPDIETYWLAATDGKPLADYQAGQHLPIAVDIDGTRYVRYYTLSSSPTRADRYAISVKCQPDGLVSPWLAKHFQVGNRLLAHAPAGDFVLQSADRYLLLSAGSGMTPMLSMVRTLADRQQLNDVLFIHVCRTAADIPAAEELQQLAVKYQGLTLEFVLTQDEKGESGRITLAHLAAITWLQERQTYLCGPAGFMQQARSWLLVLGLPVSRLQQEYFASPQSASVSRETLAVNIQIGDRSFTGNNQQDLLTQAEQQGMTLPWSCRAGICGSCKQQLLAGEVDQPQAPALSAAEQEAGMILTCCCVPLTDVTL</sequence>
<evidence type="ECO:0000259" key="10">
    <source>
        <dbReference type="PROSITE" id="PS51085"/>
    </source>
</evidence>
<dbReference type="InterPro" id="IPR012675">
    <property type="entry name" value="Beta-grasp_dom_sf"/>
</dbReference>
<dbReference type="SUPFAM" id="SSF63380">
    <property type="entry name" value="Riboflavin synthase domain-like"/>
    <property type="match status" value="1"/>
</dbReference>
<dbReference type="CDD" id="cd00207">
    <property type="entry name" value="fer2"/>
    <property type="match status" value="1"/>
</dbReference>
<dbReference type="Pfam" id="PF00111">
    <property type="entry name" value="Fer2"/>
    <property type="match status" value="1"/>
</dbReference>
<reference evidence="14" key="1">
    <citation type="journal article" date="2019" name="Int. J. Syst. Evol. Microbiol.">
        <title>The Global Catalogue of Microorganisms (GCM) 10K type strain sequencing project: providing services to taxonomists for standard genome sequencing and annotation.</title>
        <authorList>
            <consortium name="The Broad Institute Genomics Platform"/>
            <consortium name="The Broad Institute Genome Sequencing Center for Infectious Disease"/>
            <person name="Wu L."/>
            <person name="Ma J."/>
        </authorList>
    </citation>
    <scope>NUCLEOTIDE SEQUENCE [LARGE SCALE GENOMIC DNA]</scope>
    <source>
        <strain evidence="14">CCUG 60525</strain>
    </source>
</reference>
<dbReference type="InterPro" id="IPR001433">
    <property type="entry name" value="OxRdtase_FAD/NAD-bd"/>
</dbReference>
<dbReference type="InterPro" id="IPR005302">
    <property type="entry name" value="MoCF_Sase_C"/>
</dbReference>
<dbReference type="InterPro" id="IPR008333">
    <property type="entry name" value="Cbr1-like_FAD-bd_dom"/>
</dbReference>
<keyword evidence="6" id="KW-0560">Oxidoreductase</keyword>
<dbReference type="InterPro" id="IPR011037">
    <property type="entry name" value="Pyrv_Knase-like_insert_dom_sf"/>
</dbReference>
<dbReference type="Gene3D" id="3.10.20.30">
    <property type="match status" value="1"/>
</dbReference>
<evidence type="ECO:0000256" key="2">
    <source>
        <dbReference type="ARBA" id="ARBA00022630"/>
    </source>
</evidence>
<dbReference type="RefSeq" id="WP_379558441.1">
    <property type="nucleotide sequence ID" value="NZ_JBHTJS010000036.1"/>
</dbReference>
<accession>A0ABW3KI05</accession>
<dbReference type="SUPFAM" id="SSF141673">
    <property type="entry name" value="MOSC N-terminal domain-like"/>
    <property type="match status" value="1"/>
</dbReference>
<keyword evidence="3" id="KW-0001">2Fe-2S</keyword>
<dbReference type="SUPFAM" id="SSF52343">
    <property type="entry name" value="Ferredoxin reductase-like, C-terminal NADP-linked domain"/>
    <property type="match status" value="1"/>
</dbReference>
<dbReference type="InterPro" id="IPR036010">
    <property type="entry name" value="2Fe-2S_ferredoxin-like_sf"/>
</dbReference>
<dbReference type="Pfam" id="PF03476">
    <property type="entry name" value="MOSC_N"/>
    <property type="match status" value="1"/>
</dbReference>
<dbReference type="Gene3D" id="2.40.30.10">
    <property type="entry name" value="Translation factors"/>
    <property type="match status" value="1"/>
</dbReference>
<evidence type="ECO:0000256" key="8">
    <source>
        <dbReference type="ARBA" id="ARBA00023014"/>
    </source>
</evidence>
<dbReference type="Pfam" id="PF00970">
    <property type="entry name" value="FAD_binding_6"/>
    <property type="match status" value="1"/>
</dbReference>
<dbReference type="InterPro" id="IPR039261">
    <property type="entry name" value="FNR_nucleotide-bd"/>
</dbReference>
<dbReference type="Pfam" id="PF00175">
    <property type="entry name" value="NAD_binding_1"/>
    <property type="match status" value="1"/>
</dbReference>
<evidence type="ECO:0000256" key="6">
    <source>
        <dbReference type="ARBA" id="ARBA00023002"/>
    </source>
</evidence>
<comment type="caution">
    <text evidence="13">The sequence shown here is derived from an EMBL/GenBank/DDBJ whole genome shotgun (WGS) entry which is preliminary data.</text>
</comment>
<dbReference type="PROSITE" id="PS51384">
    <property type="entry name" value="FAD_FR"/>
    <property type="match status" value="1"/>
</dbReference>
<dbReference type="PROSITE" id="PS00197">
    <property type="entry name" value="2FE2S_FER_1"/>
    <property type="match status" value="1"/>
</dbReference>
<evidence type="ECO:0000256" key="9">
    <source>
        <dbReference type="ARBA" id="ARBA00061434"/>
    </source>
</evidence>
<feature type="domain" description="MOSC" evidence="11">
    <location>
        <begin position="119"/>
        <end position="261"/>
    </location>
</feature>
<dbReference type="EMBL" id="JBHTJS010000036">
    <property type="protein sequence ID" value="MFD1008460.1"/>
    <property type="molecule type" value="Genomic_DNA"/>
</dbReference>
<dbReference type="PROSITE" id="PS51085">
    <property type="entry name" value="2FE2S_FER_2"/>
    <property type="match status" value="1"/>
</dbReference>
<dbReference type="SUPFAM" id="SSF50800">
    <property type="entry name" value="PK beta-barrel domain-like"/>
    <property type="match status" value="1"/>
</dbReference>
<keyword evidence="14" id="KW-1185">Reference proteome</keyword>
<dbReference type="PROSITE" id="PS51340">
    <property type="entry name" value="MOSC"/>
    <property type="match status" value="1"/>
</dbReference>
<evidence type="ECO:0000256" key="1">
    <source>
        <dbReference type="ARBA" id="ARBA00001974"/>
    </source>
</evidence>
<dbReference type="Proteomes" id="UP001597048">
    <property type="component" value="Unassembled WGS sequence"/>
</dbReference>
<dbReference type="PRINTS" id="PR00409">
    <property type="entry name" value="PHDIOXRDTASE"/>
</dbReference>
<dbReference type="InterPro" id="IPR050415">
    <property type="entry name" value="MRET"/>
</dbReference>
<proteinExistence type="inferred from homology"/>
<name>A0ABW3KI05_9GAMM</name>
<evidence type="ECO:0000259" key="12">
    <source>
        <dbReference type="PROSITE" id="PS51384"/>
    </source>
</evidence>
<keyword evidence="8" id="KW-0411">Iron-sulfur</keyword>
<dbReference type="InterPro" id="IPR006058">
    <property type="entry name" value="2Fe2S_fd_BS"/>
</dbReference>
<keyword evidence="7" id="KW-0408">Iron</keyword>
<comment type="cofactor">
    <cofactor evidence="1">
        <name>FAD</name>
        <dbReference type="ChEBI" id="CHEBI:57692"/>
    </cofactor>
</comment>
<organism evidence="13 14">
    <name type="scientific">Oceanisphaera ostreae</name>
    <dbReference type="NCBI Taxonomy" id="914151"/>
    <lineage>
        <taxon>Bacteria</taxon>
        <taxon>Pseudomonadati</taxon>
        <taxon>Pseudomonadota</taxon>
        <taxon>Gammaproteobacteria</taxon>
        <taxon>Aeromonadales</taxon>
        <taxon>Aeromonadaceae</taxon>
        <taxon>Oceanisphaera</taxon>
    </lineage>
</organism>
<evidence type="ECO:0000259" key="11">
    <source>
        <dbReference type="PROSITE" id="PS51340"/>
    </source>
</evidence>
<evidence type="ECO:0000313" key="13">
    <source>
        <dbReference type="EMBL" id="MFD1008460.1"/>
    </source>
</evidence>
<evidence type="ECO:0000256" key="7">
    <source>
        <dbReference type="ARBA" id="ARBA00023004"/>
    </source>
</evidence>
<feature type="domain" description="FAD-binding FR-type" evidence="12">
    <location>
        <begin position="274"/>
        <end position="378"/>
    </location>
</feature>
<dbReference type="CDD" id="cd06215">
    <property type="entry name" value="FNR_iron_sulfur_binding_1"/>
    <property type="match status" value="1"/>
</dbReference>
<dbReference type="Gene3D" id="3.40.50.80">
    <property type="entry name" value="Nucleotide-binding domain of ferredoxin-NADP reductase (FNR) module"/>
    <property type="match status" value="1"/>
</dbReference>
<keyword evidence="2" id="KW-0285">Flavoprotein</keyword>
<protein>
    <submittedName>
        <fullName evidence="13">MOSC N-terminal beta barrel domain-containing protein</fullName>
    </submittedName>
</protein>
<evidence type="ECO:0000256" key="5">
    <source>
        <dbReference type="ARBA" id="ARBA00022827"/>
    </source>
</evidence>
<keyword evidence="5" id="KW-0274">FAD</keyword>
<evidence type="ECO:0000313" key="14">
    <source>
        <dbReference type="Proteomes" id="UP001597048"/>
    </source>
</evidence>
<dbReference type="PANTHER" id="PTHR47354">
    <property type="entry name" value="NADH OXIDOREDUCTASE HCR"/>
    <property type="match status" value="1"/>
</dbReference>
<dbReference type="SUPFAM" id="SSF54292">
    <property type="entry name" value="2Fe-2S ferredoxin-like"/>
    <property type="match status" value="1"/>
</dbReference>
<dbReference type="Pfam" id="PF03473">
    <property type="entry name" value="MOSC"/>
    <property type="match status" value="1"/>
</dbReference>
<dbReference type="PANTHER" id="PTHR47354:SF6">
    <property type="entry name" value="NADH OXIDOREDUCTASE HCR"/>
    <property type="match status" value="1"/>
</dbReference>
<dbReference type="InterPro" id="IPR017927">
    <property type="entry name" value="FAD-bd_FR_type"/>
</dbReference>
<dbReference type="InterPro" id="IPR001041">
    <property type="entry name" value="2Fe-2S_ferredoxin-type"/>
</dbReference>
<gene>
    <name evidence="13" type="ORF">ACFQ1C_09880</name>
</gene>
<evidence type="ECO:0000256" key="3">
    <source>
        <dbReference type="ARBA" id="ARBA00022714"/>
    </source>
</evidence>
<dbReference type="InterPro" id="IPR005303">
    <property type="entry name" value="MOCOS_middle"/>
</dbReference>